<comment type="caution">
    <text evidence="1">The sequence shown here is derived from an EMBL/GenBank/DDBJ whole genome shotgun (WGS) entry which is preliminary data.</text>
</comment>
<gene>
    <name evidence="1" type="ORF">GCM10009716_20360</name>
</gene>
<keyword evidence="2" id="KW-1185">Reference proteome</keyword>
<protein>
    <submittedName>
        <fullName evidence="1">Uncharacterized protein</fullName>
    </submittedName>
</protein>
<evidence type="ECO:0000313" key="1">
    <source>
        <dbReference type="EMBL" id="GAA1910435.1"/>
    </source>
</evidence>
<organism evidence="1 2">
    <name type="scientific">Streptomyces sodiiphilus</name>
    <dbReference type="NCBI Taxonomy" id="226217"/>
    <lineage>
        <taxon>Bacteria</taxon>
        <taxon>Bacillati</taxon>
        <taxon>Actinomycetota</taxon>
        <taxon>Actinomycetes</taxon>
        <taxon>Kitasatosporales</taxon>
        <taxon>Streptomycetaceae</taxon>
        <taxon>Streptomyces</taxon>
    </lineage>
</organism>
<proteinExistence type="predicted"/>
<dbReference type="Proteomes" id="UP001501303">
    <property type="component" value="Unassembled WGS sequence"/>
</dbReference>
<sequence>MEMVAPVKPVALMSPTRLMVPAARITSSTADLLLAWGVAPGPPMGASRFRRWDGGREGP</sequence>
<name>A0ABN2P2M6_9ACTN</name>
<accession>A0ABN2P2M6</accession>
<dbReference type="EMBL" id="BAAAMJ010000016">
    <property type="protein sequence ID" value="GAA1910435.1"/>
    <property type="molecule type" value="Genomic_DNA"/>
</dbReference>
<evidence type="ECO:0000313" key="2">
    <source>
        <dbReference type="Proteomes" id="UP001501303"/>
    </source>
</evidence>
<reference evidence="1 2" key="1">
    <citation type="journal article" date="2019" name="Int. J. Syst. Evol. Microbiol.">
        <title>The Global Catalogue of Microorganisms (GCM) 10K type strain sequencing project: providing services to taxonomists for standard genome sequencing and annotation.</title>
        <authorList>
            <consortium name="The Broad Institute Genomics Platform"/>
            <consortium name="The Broad Institute Genome Sequencing Center for Infectious Disease"/>
            <person name="Wu L."/>
            <person name="Ma J."/>
        </authorList>
    </citation>
    <scope>NUCLEOTIDE SEQUENCE [LARGE SCALE GENOMIC DNA]</scope>
    <source>
        <strain evidence="1 2">JCM 13581</strain>
    </source>
</reference>